<dbReference type="PROSITE" id="PS50071">
    <property type="entry name" value="HOMEOBOX_2"/>
    <property type="match status" value="3"/>
</dbReference>
<evidence type="ECO:0000256" key="7">
    <source>
        <dbReference type="ARBA" id="ARBA00023125"/>
    </source>
</evidence>
<evidence type="ECO:0000256" key="6">
    <source>
        <dbReference type="ARBA" id="ARBA00023015"/>
    </source>
</evidence>
<gene>
    <name evidence="17" type="ORF">CUNI_LOCUS12224</name>
</gene>
<feature type="compositionally biased region" description="Low complexity" evidence="14">
    <location>
        <begin position="1307"/>
        <end position="1332"/>
    </location>
</feature>
<feature type="DNA-binding region" description="Homeobox" evidence="12">
    <location>
        <begin position="1369"/>
        <end position="1428"/>
    </location>
</feature>
<feature type="region of interest" description="Disordered" evidence="14">
    <location>
        <begin position="1497"/>
        <end position="1524"/>
    </location>
</feature>
<evidence type="ECO:0000256" key="13">
    <source>
        <dbReference type="RuleBase" id="RU000682"/>
    </source>
</evidence>
<evidence type="ECO:0000256" key="10">
    <source>
        <dbReference type="ARBA" id="ARBA00023242"/>
    </source>
</evidence>
<dbReference type="InterPro" id="IPR017970">
    <property type="entry name" value="Homeobox_CS"/>
</dbReference>
<evidence type="ECO:0000256" key="1">
    <source>
        <dbReference type="ARBA" id="ARBA00004123"/>
    </source>
</evidence>
<dbReference type="Pfam" id="PF00046">
    <property type="entry name" value="Homeodomain"/>
    <property type="match status" value="3"/>
</dbReference>
<evidence type="ECO:0000256" key="9">
    <source>
        <dbReference type="ARBA" id="ARBA00023163"/>
    </source>
</evidence>
<dbReference type="PROSITE" id="PS50157">
    <property type="entry name" value="ZINC_FINGER_C2H2_2"/>
    <property type="match status" value="6"/>
</dbReference>
<dbReference type="SUPFAM" id="SSF57667">
    <property type="entry name" value="beta-beta-alpha zinc fingers"/>
    <property type="match status" value="3"/>
</dbReference>
<dbReference type="Pfam" id="PF13912">
    <property type="entry name" value="zf-C2H2_6"/>
    <property type="match status" value="3"/>
</dbReference>
<dbReference type="GO" id="GO:0005634">
    <property type="term" value="C:nucleus"/>
    <property type="evidence" value="ECO:0007669"/>
    <property type="project" value="UniProtKB-SubCell"/>
</dbReference>
<feature type="domain" description="C2H2-type" evidence="16">
    <location>
        <begin position="506"/>
        <end position="535"/>
    </location>
</feature>
<feature type="domain" description="C2H2-type" evidence="16">
    <location>
        <begin position="1596"/>
        <end position="1619"/>
    </location>
</feature>
<evidence type="ECO:0000256" key="4">
    <source>
        <dbReference type="ARBA" id="ARBA00022771"/>
    </source>
</evidence>
<feature type="region of interest" description="Disordered" evidence="14">
    <location>
        <begin position="888"/>
        <end position="962"/>
    </location>
</feature>
<reference evidence="17" key="1">
    <citation type="submission" date="2021-04" db="EMBL/GenBank/DDBJ databases">
        <authorList>
            <consortium name="Molecular Ecology Group"/>
        </authorList>
    </citation>
    <scope>NUCLEOTIDE SEQUENCE</scope>
</reference>
<evidence type="ECO:0000259" key="16">
    <source>
        <dbReference type="PROSITE" id="PS50157"/>
    </source>
</evidence>
<dbReference type="FunFam" id="1.10.10.60:FF:000080">
    <property type="entry name" value="Zinc finger homeobox protein 2"/>
    <property type="match status" value="1"/>
</dbReference>
<dbReference type="InterPro" id="IPR009057">
    <property type="entry name" value="Homeodomain-like_sf"/>
</dbReference>
<feature type="compositionally biased region" description="Low complexity" evidence="14">
    <location>
        <begin position="104"/>
        <end position="122"/>
    </location>
</feature>
<feature type="domain" description="C2H2-type" evidence="16">
    <location>
        <begin position="295"/>
        <end position="325"/>
    </location>
</feature>
<keyword evidence="6" id="KW-0805">Transcription regulation</keyword>
<feature type="compositionally biased region" description="Polar residues" evidence="14">
    <location>
        <begin position="1989"/>
        <end position="2004"/>
    </location>
</feature>
<feature type="region of interest" description="Disordered" evidence="14">
    <location>
        <begin position="104"/>
        <end position="156"/>
    </location>
</feature>
<feature type="compositionally biased region" description="Basic and acidic residues" evidence="14">
    <location>
        <begin position="2173"/>
        <end position="2195"/>
    </location>
</feature>
<evidence type="ECO:0000256" key="5">
    <source>
        <dbReference type="ARBA" id="ARBA00022833"/>
    </source>
</evidence>
<keyword evidence="8 12" id="KW-0371">Homeobox</keyword>
<dbReference type="Gene3D" id="3.30.160.60">
    <property type="entry name" value="Classic Zinc Finger"/>
    <property type="match status" value="3"/>
</dbReference>
<feature type="DNA-binding region" description="Homeobox" evidence="12">
    <location>
        <begin position="1711"/>
        <end position="1770"/>
    </location>
</feature>
<dbReference type="InterPro" id="IPR051968">
    <property type="entry name" value="ZnFinger_Homeobox_TR"/>
</dbReference>
<dbReference type="GO" id="GO:0000981">
    <property type="term" value="F:DNA-binding transcription factor activity, RNA polymerase II-specific"/>
    <property type="evidence" value="ECO:0007669"/>
    <property type="project" value="InterPro"/>
</dbReference>
<name>A0A8S3ZHQ3_9EUPU</name>
<feature type="compositionally biased region" description="Polar residues" evidence="14">
    <location>
        <begin position="1941"/>
        <end position="1950"/>
    </location>
</feature>
<feature type="domain" description="Homeobox" evidence="15">
    <location>
        <begin position="1367"/>
        <end position="1427"/>
    </location>
</feature>
<comment type="caution">
    <text evidence="17">The sequence shown here is derived from an EMBL/GenBank/DDBJ whole genome shotgun (WGS) entry which is preliminary data.</text>
</comment>
<dbReference type="SUPFAM" id="SSF46689">
    <property type="entry name" value="Homeodomain-like"/>
    <property type="match status" value="3"/>
</dbReference>
<comment type="subcellular location">
    <subcellularLocation>
        <location evidence="1 12 13">Nucleus</location>
    </subcellularLocation>
</comment>
<feature type="compositionally biased region" description="Polar residues" evidence="14">
    <location>
        <begin position="124"/>
        <end position="151"/>
    </location>
</feature>
<feature type="domain" description="Homeobox" evidence="15">
    <location>
        <begin position="1149"/>
        <end position="1209"/>
    </location>
</feature>
<feature type="compositionally biased region" description="Basic and acidic residues" evidence="14">
    <location>
        <begin position="1296"/>
        <end position="1306"/>
    </location>
</feature>
<feature type="region of interest" description="Disordered" evidence="14">
    <location>
        <begin position="2038"/>
        <end position="2066"/>
    </location>
</feature>
<feature type="compositionally biased region" description="Pro residues" evidence="14">
    <location>
        <begin position="1054"/>
        <end position="1063"/>
    </location>
</feature>
<feature type="region of interest" description="Disordered" evidence="14">
    <location>
        <begin position="1296"/>
        <end position="1337"/>
    </location>
</feature>
<dbReference type="PROSITE" id="PS00027">
    <property type="entry name" value="HOMEOBOX_1"/>
    <property type="match status" value="2"/>
</dbReference>
<feature type="non-terminal residue" evidence="17">
    <location>
        <position position="1"/>
    </location>
</feature>
<evidence type="ECO:0000256" key="11">
    <source>
        <dbReference type="PROSITE-ProRule" id="PRU00042"/>
    </source>
</evidence>
<evidence type="ECO:0000313" key="17">
    <source>
        <dbReference type="EMBL" id="CAG5126666.1"/>
    </source>
</evidence>
<dbReference type="Gene3D" id="1.10.10.60">
    <property type="entry name" value="Homeodomain-like"/>
    <property type="match status" value="3"/>
</dbReference>
<evidence type="ECO:0000259" key="15">
    <source>
        <dbReference type="PROSITE" id="PS50071"/>
    </source>
</evidence>
<accession>A0A8S3ZHQ3</accession>
<feature type="compositionally biased region" description="Basic and acidic residues" evidence="14">
    <location>
        <begin position="785"/>
        <end position="802"/>
    </location>
</feature>
<evidence type="ECO:0000313" key="18">
    <source>
        <dbReference type="Proteomes" id="UP000678393"/>
    </source>
</evidence>
<feature type="domain" description="C2H2-type" evidence="16">
    <location>
        <begin position="259"/>
        <end position="288"/>
    </location>
</feature>
<evidence type="ECO:0008006" key="19">
    <source>
        <dbReference type="Google" id="ProtNLM"/>
    </source>
</evidence>
<dbReference type="SMART" id="SM00355">
    <property type="entry name" value="ZnF_C2H2"/>
    <property type="match status" value="14"/>
</dbReference>
<dbReference type="GO" id="GO:0008270">
    <property type="term" value="F:zinc ion binding"/>
    <property type="evidence" value="ECO:0007669"/>
    <property type="project" value="UniProtKB-KW"/>
</dbReference>
<dbReference type="InterPro" id="IPR013087">
    <property type="entry name" value="Znf_C2H2_type"/>
</dbReference>
<feature type="compositionally biased region" description="Basic and acidic residues" evidence="14">
    <location>
        <begin position="910"/>
        <end position="962"/>
    </location>
</feature>
<feature type="region of interest" description="Disordered" evidence="14">
    <location>
        <begin position="771"/>
        <end position="850"/>
    </location>
</feature>
<evidence type="ECO:0000256" key="2">
    <source>
        <dbReference type="ARBA" id="ARBA00022723"/>
    </source>
</evidence>
<dbReference type="SMART" id="SM00451">
    <property type="entry name" value="ZnF_U1"/>
    <property type="match status" value="4"/>
</dbReference>
<evidence type="ECO:0000256" key="14">
    <source>
        <dbReference type="SAM" id="MobiDB-lite"/>
    </source>
</evidence>
<feature type="compositionally biased region" description="Basic and acidic residues" evidence="14">
    <location>
        <begin position="832"/>
        <end position="844"/>
    </location>
</feature>
<dbReference type="PROSITE" id="PS00028">
    <property type="entry name" value="ZINC_FINGER_C2H2_1"/>
    <property type="match status" value="10"/>
</dbReference>
<feature type="region of interest" description="Disordered" evidence="14">
    <location>
        <begin position="1684"/>
        <end position="1715"/>
    </location>
</feature>
<feature type="region of interest" description="Disordered" evidence="14">
    <location>
        <begin position="1210"/>
        <end position="1229"/>
    </location>
</feature>
<feature type="compositionally biased region" description="Basic and acidic residues" evidence="14">
    <location>
        <begin position="888"/>
        <end position="901"/>
    </location>
</feature>
<dbReference type="InterPro" id="IPR036236">
    <property type="entry name" value="Znf_C2H2_sf"/>
</dbReference>
<keyword evidence="9" id="KW-0804">Transcription</keyword>
<evidence type="ECO:0000256" key="3">
    <source>
        <dbReference type="ARBA" id="ARBA00022737"/>
    </source>
</evidence>
<dbReference type="OrthoDB" id="6417226at2759"/>
<keyword evidence="10 12" id="KW-0539">Nucleus</keyword>
<feature type="domain" description="Homeobox" evidence="15">
    <location>
        <begin position="1709"/>
        <end position="1769"/>
    </location>
</feature>
<feature type="compositionally biased region" description="Polar residues" evidence="14">
    <location>
        <begin position="1213"/>
        <end position="1225"/>
    </location>
</feature>
<protein>
    <recommendedName>
        <fullName evidence="19">Zinc finger homeobox protein 4</fullName>
    </recommendedName>
</protein>
<feature type="compositionally biased region" description="Low complexity" evidence="14">
    <location>
        <begin position="2410"/>
        <end position="2457"/>
    </location>
</feature>
<dbReference type="EMBL" id="CAJHNH020002424">
    <property type="protein sequence ID" value="CAG5126666.1"/>
    <property type="molecule type" value="Genomic_DNA"/>
</dbReference>
<keyword evidence="5" id="KW-0862">Zinc</keyword>
<dbReference type="PANTHER" id="PTHR45891">
    <property type="entry name" value="ZINC FINGER HOMEOBOX PROTEIN"/>
    <property type="match status" value="1"/>
</dbReference>
<dbReference type="CDD" id="cd00086">
    <property type="entry name" value="homeodomain"/>
    <property type="match status" value="3"/>
</dbReference>
<dbReference type="InterPro" id="IPR001356">
    <property type="entry name" value="HD"/>
</dbReference>
<dbReference type="PANTHER" id="PTHR45891:SF3">
    <property type="entry name" value="ZINC FINGER PROTEIN 2"/>
    <property type="match status" value="1"/>
</dbReference>
<proteinExistence type="predicted"/>
<dbReference type="Proteomes" id="UP000678393">
    <property type="component" value="Unassembled WGS sequence"/>
</dbReference>
<evidence type="ECO:0000256" key="8">
    <source>
        <dbReference type="ARBA" id="ARBA00023155"/>
    </source>
</evidence>
<keyword evidence="7 12" id="KW-0238">DNA-binding</keyword>
<feature type="region of interest" description="Disordered" evidence="14">
    <location>
        <begin position="1025"/>
        <end position="1068"/>
    </location>
</feature>
<organism evidence="17 18">
    <name type="scientific">Candidula unifasciata</name>
    <dbReference type="NCBI Taxonomy" id="100452"/>
    <lineage>
        <taxon>Eukaryota</taxon>
        <taxon>Metazoa</taxon>
        <taxon>Spiralia</taxon>
        <taxon>Lophotrochozoa</taxon>
        <taxon>Mollusca</taxon>
        <taxon>Gastropoda</taxon>
        <taxon>Heterobranchia</taxon>
        <taxon>Euthyneura</taxon>
        <taxon>Panpulmonata</taxon>
        <taxon>Eupulmonata</taxon>
        <taxon>Stylommatophora</taxon>
        <taxon>Helicina</taxon>
        <taxon>Helicoidea</taxon>
        <taxon>Geomitridae</taxon>
        <taxon>Candidula</taxon>
    </lineage>
</organism>
<keyword evidence="2" id="KW-0479">Metal-binding</keyword>
<feature type="region of interest" description="Disordered" evidence="14">
    <location>
        <begin position="2402"/>
        <end position="2480"/>
    </location>
</feature>
<keyword evidence="3" id="KW-0677">Repeat</keyword>
<feature type="domain" description="C2H2-type" evidence="16">
    <location>
        <begin position="546"/>
        <end position="570"/>
    </location>
</feature>
<keyword evidence="4 11" id="KW-0863">Zinc-finger</keyword>
<feature type="region of interest" description="Disordered" evidence="14">
    <location>
        <begin position="582"/>
        <end position="608"/>
    </location>
</feature>
<dbReference type="SMART" id="SM00389">
    <property type="entry name" value="HOX"/>
    <property type="match status" value="3"/>
</dbReference>
<dbReference type="InterPro" id="IPR003604">
    <property type="entry name" value="Matrin/U1-like-C_Znf_C2H2"/>
</dbReference>
<feature type="domain" description="C2H2-type" evidence="16">
    <location>
        <begin position="1452"/>
        <end position="1480"/>
    </location>
</feature>
<evidence type="ECO:0000256" key="12">
    <source>
        <dbReference type="PROSITE-ProRule" id="PRU00108"/>
    </source>
</evidence>
<dbReference type="FunFam" id="1.10.10.60:FF:000064">
    <property type="entry name" value="Zinc finger homeobox protein 4"/>
    <property type="match status" value="1"/>
</dbReference>
<feature type="DNA-binding region" description="Homeobox" evidence="12">
    <location>
        <begin position="1151"/>
        <end position="1210"/>
    </location>
</feature>
<keyword evidence="18" id="KW-1185">Reference proteome</keyword>
<feature type="region of interest" description="Disordered" evidence="14">
    <location>
        <begin position="1910"/>
        <end position="2006"/>
    </location>
</feature>
<dbReference type="Pfam" id="PF00096">
    <property type="entry name" value="zf-C2H2"/>
    <property type="match status" value="1"/>
</dbReference>
<feature type="region of interest" description="Disordered" evidence="14">
    <location>
        <begin position="2169"/>
        <end position="2197"/>
    </location>
</feature>
<dbReference type="GO" id="GO:0000978">
    <property type="term" value="F:RNA polymerase II cis-regulatory region sequence-specific DNA binding"/>
    <property type="evidence" value="ECO:0007669"/>
    <property type="project" value="TreeGrafter"/>
</dbReference>
<sequence>CRVNVTLSPAAKFTSSSSVGRLESKKGAAACILCPLCRHECADSTLLESHLVKEHNVASEGLQRLMSMVDMPASMASSESFVSSLPTQHSAVDKTTATASISLSPEATPSASAASNSEAVLSRRPSTQTVSQSEAFVDNNPEQNGDDQMSCSVPKPLLSTGQYNLDTLLPTRSPPSPPCSTAPVTPFAAHVTSSSSLISSSSSQNPLLDNKIALILSHSDEDKEINLQILETEHANLLASEGVDLAAQEKLDKEYEDLFRCQTCSKSFSNIDQLYSHQNELGHLELKQTPRGPGYLCWKKGCNQYFRTASTLQVHFREIHTKKNSVGILSPQELELYKFKCGQCSFSFKGLEVMQRHTLFHLMQSVTQCRVCSKQANSVSKMRRHLEIEHGDMSLADMTQQMESMEANAVLLFSSPVYEQFTSRLLQAGGNMQSRNGISHAEKVIPTQESLVNGLEMKDNVERDEEYMDESDGGLEQMYNDKQFFEDYMNSQSMAEEHYKSSDRKFKCHKCRMGFTNQRYLFAHNKTSVHRRNEFPDNFDDLPRPYRCDICKESFTHKNLLLVHYNSVSHLHKIKQQSQINGDTSLASSGSQLTPPLTSSPKVNSPSVTSLTNGSYNALLDSTPGSSIGIKPYKCNICKVSYNNQPSIEIHLRSVGHKTKASKLGELIQTGQVDVHQALIEHPDPRTAGKQQAQIIADMIHQQATAQAASSAAASYFNIQGINAMTQLSLLGIIPPPPSYMMTSQQNALAAMSNAQLEAYYSSITSQFCKEGNRSDSSKLQSSREFAKEKSAKTSSHSESEKIINMIIKQDGKIEPAGTGNRSVSGAAEARSSVESKSTRKDDDLPPNFHAPIIARPRGFMGRFKPQLHRSLLENFGFECVMHFNEEHTGKQKETCSREEDVRDEDENTEERKEKDSPDKDIKIEVDDNNDESKDKENVTKEDELKDNESEMKDERKDENKENIDLPELNKCKCTVCHKDFSNVWVLKNHEEEVHNNFVSPEVIEDFGQKFREGWEKHLPKPVEHETVSFPQPSPTPPSPSNAILAPEKVTPSEMPPPPPPPSSQMSANYDMSQLLPLMSMNLLPMHLSMNLVNLGLQSSLMPSLMMSPMDLGSGFLSQMPSQSLVDSAGSVSSQQQLQAAAAAAVAAQNQKRVRTRISDDQLKVLRQYFDINNSPSEEQINKMSDQTGLPQKVIKHWFRNTLFKERQRNKDSPYNFNNPPSTSIDLDEYDRTGKIPEIKIEPEEDDDGDTNMVVDVKTEMLVPAEENADEKIFEQDTEMLENIPLKIDLSASAEHFDERRKDPESHSSSSSPSMSSIPSTPTASGPTTPTPMISTNPINTANPLTFSLDAYAANIARLEAATFQSMGKRANRTRFTDFQIKTLQDYFERNAYPKDDELEHLSKMLGLSARVIVVWFQNARQKARKIYENQPVAESVKDSVSPFQRTPGQNYQCKKCNSVFQRYYELIKHQKSSCVGESNNNKPILSLTEDDSNFSYSNDDSIISERQSTPLSGTKDRDVLPRSQPIELLSQSRYQLQENPSRTQPQELLSSASSTVTTKVSTASVAPVTTSLSSSSSSSSSSAAAAVSSSIVPFFTCDTCNLTFSRFDMWQEHQKAHSIAPAIYTPFSSSSAFGMLQTLAHQEDNKAALPLTVMSTASSLLPSVATMHVSPPSSQPSALIMTQVPTSTSPTPSSKRKTDSEDESGEQPRDKRLRTTILPEQLDYLYQQYQIDCNPSRKQLEHIANTVNLKKRVVQVWFQNTRARERKGHYRAHQQLINKRCPFCRALFRAKSALESHLATKHPEEMAKGDINIDLIPDAVIEPPVSHVHSSLPTSLGHGLSSAHTTADLSKLLPHGAASTMPNYMAFLSSGGLNLPFPGPAPEMLGHPSFEDPFFKKYMSDLASSMVARQELSGPPSHSYLSAPPAISAHSTHKPPANPAVTSFISTTRPLDAHKPRSTSQPPPPPAVPSSEDAPLDLSKPIKPPASDTVNEVPQRSSFSGNLDFNERPVEMDYLRRLSSMDDSFSETQSEMADHEYMNDIGSSPPSPSRSINGPHHSANSSCGAGKRYRTQMSAVQVIIEHTFFIDHFSVAFIPQVQDHIFTKAHIDRVKAFLNAQGDRDPEVSSSSISSVPRSQGIPSGINVKEKYFKLLLKLLLTICCPAISGESSGKNQDKESQRKENKSEALNTKDEQQQAHAAMEMTMNAQMLSALGGYMPGLDPAYLSYMYGGLPGYFPGMGLSMMQSGLMPEHMLAYDPLVFGTPLTLLQIPGAAIKSVSDKLSEAGAVLARYTQDCQALADLHNIVSTADLTVAAEATLDVGYICKKCQMVYPARESCIAHQRSVCMASSSSLPKGFEPIMKLEQVQYECRACNERFSTIMEFKIHCQQEAHKQRLMKFKAREAARREAAGSPSSSAPYSSSSSSSTSKVISPSLSHPANPLTPSPLNNNSSSHNNNQATAPKPHGRVKTSVHAIISSPV</sequence>